<reference evidence="6 7" key="1">
    <citation type="submission" date="2017-09" db="EMBL/GenBank/DDBJ databases">
        <title>Depth-based differentiation of microbial function through sediment-hosted aquifers and enrichment of novel symbionts in the deep terrestrial subsurface.</title>
        <authorList>
            <person name="Probst A.J."/>
            <person name="Ladd B."/>
            <person name="Jarett J.K."/>
            <person name="Geller-Mcgrath D.E."/>
            <person name="Sieber C.M."/>
            <person name="Emerson J.B."/>
            <person name="Anantharaman K."/>
            <person name="Thomas B.C."/>
            <person name="Malmstrom R."/>
            <person name="Stieglmeier M."/>
            <person name="Klingl A."/>
            <person name="Woyke T."/>
            <person name="Ryan C.M."/>
            <person name="Banfield J.F."/>
        </authorList>
    </citation>
    <scope>NUCLEOTIDE SEQUENCE [LARGE SCALE GENOMIC DNA]</scope>
    <source>
        <strain evidence="6">CG17_big_fil_post_rev_8_21_14_2_50_48_46</strain>
    </source>
</reference>
<dbReference type="SFLD" id="SFLDS00029">
    <property type="entry name" value="Radical_SAM"/>
    <property type="match status" value="1"/>
</dbReference>
<sequence>MKDFWQLSPETVLRAEKETLLWFHRGSSEMLELDSEGISTLGRALAGQKARGLRARFFLHYLRCRDFLRVGSYQDLNSLKSFTAKLESQRALQSPLRAYAAPEALHLSLTDRCDQRCAGCFFSHQDQKMPSRLMDEAVFQRVLAEAVEHRVFQIALGGGEPLLHPRLVEMVRAIRQAGILPSLTSNGNPLTEKLAQDLKQAGLGQFQISLNGLREAIHRQTRPNHARALAAIQVCRQTGLRWGLNVLVTRQNLTELEPLFKFAQTQGAWSVNLLRPKPALQGGDWLEKTLTTAEENRALQKVLRRWQKKSRFLLTTDSSFAFLREGHLKAWQASGVQGCSAGRQILSIGVEGGVSPCSHVPYAETSTSFMQVWQQSAILERFRSLEDQLQGACQRCELKSVCRGCRAIVLAQTGAFEGADPGCPKRLSIFS</sequence>
<dbReference type="PANTHER" id="PTHR11228:SF7">
    <property type="entry name" value="PQQA PEPTIDE CYCLASE"/>
    <property type="match status" value="1"/>
</dbReference>
<keyword evidence="3" id="KW-0408">Iron</keyword>
<dbReference type="GO" id="GO:0003824">
    <property type="term" value="F:catalytic activity"/>
    <property type="evidence" value="ECO:0007669"/>
    <property type="project" value="InterPro"/>
</dbReference>
<dbReference type="NCBIfam" id="TIGR04085">
    <property type="entry name" value="rSAM_more_4Fe4S"/>
    <property type="match status" value="1"/>
</dbReference>
<evidence type="ECO:0000256" key="4">
    <source>
        <dbReference type="ARBA" id="ARBA00023014"/>
    </source>
</evidence>
<proteinExistence type="predicted"/>
<dbReference type="EMBL" id="PFFQ01000006">
    <property type="protein sequence ID" value="PIW18939.1"/>
    <property type="molecule type" value="Genomic_DNA"/>
</dbReference>
<dbReference type="Proteomes" id="UP000231019">
    <property type="component" value="Unassembled WGS sequence"/>
</dbReference>
<dbReference type="GO" id="GO:0046872">
    <property type="term" value="F:metal ion binding"/>
    <property type="evidence" value="ECO:0007669"/>
    <property type="project" value="UniProtKB-KW"/>
</dbReference>
<dbReference type="Pfam" id="PF13186">
    <property type="entry name" value="SPASM"/>
    <property type="match status" value="1"/>
</dbReference>
<dbReference type="InterPro" id="IPR013785">
    <property type="entry name" value="Aldolase_TIM"/>
</dbReference>
<feature type="domain" description="Radical SAM core" evidence="5">
    <location>
        <begin position="99"/>
        <end position="308"/>
    </location>
</feature>
<dbReference type="InterPro" id="IPR050377">
    <property type="entry name" value="Radical_SAM_PqqE_MftC-like"/>
</dbReference>
<dbReference type="SFLD" id="SFLDG01386">
    <property type="entry name" value="main_SPASM_domain-containing"/>
    <property type="match status" value="1"/>
</dbReference>
<dbReference type="Gene3D" id="3.20.20.70">
    <property type="entry name" value="Aldolase class I"/>
    <property type="match status" value="1"/>
</dbReference>
<dbReference type="SFLD" id="SFLDG01067">
    <property type="entry name" value="SPASM/twitch_domain_containing"/>
    <property type="match status" value="1"/>
</dbReference>
<dbReference type="CDD" id="cd01335">
    <property type="entry name" value="Radical_SAM"/>
    <property type="match status" value="1"/>
</dbReference>
<dbReference type="AlphaFoldDB" id="A0A2M7G9W1"/>
<evidence type="ECO:0000313" key="7">
    <source>
        <dbReference type="Proteomes" id="UP000231019"/>
    </source>
</evidence>
<protein>
    <recommendedName>
        <fullName evidence="5">Radical SAM core domain-containing protein</fullName>
    </recommendedName>
</protein>
<keyword evidence="2" id="KW-0479">Metal-binding</keyword>
<keyword evidence="1" id="KW-0949">S-adenosyl-L-methionine</keyword>
<dbReference type="PANTHER" id="PTHR11228">
    <property type="entry name" value="RADICAL SAM DOMAIN PROTEIN"/>
    <property type="match status" value="1"/>
</dbReference>
<dbReference type="InterPro" id="IPR058240">
    <property type="entry name" value="rSAM_sf"/>
</dbReference>
<dbReference type="SUPFAM" id="SSF102114">
    <property type="entry name" value="Radical SAM enzymes"/>
    <property type="match status" value="1"/>
</dbReference>
<comment type="caution">
    <text evidence="6">The sequence shown here is derived from an EMBL/GenBank/DDBJ whole genome shotgun (WGS) entry which is preliminary data.</text>
</comment>
<dbReference type="Pfam" id="PF04055">
    <property type="entry name" value="Radical_SAM"/>
    <property type="match status" value="1"/>
</dbReference>
<organism evidence="6 7">
    <name type="scientific">bacterium (Candidatus Blackallbacteria) CG17_big_fil_post_rev_8_21_14_2_50_48_46</name>
    <dbReference type="NCBI Taxonomy" id="2014261"/>
    <lineage>
        <taxon>Bacteria</taxon>
        <taxon>Candidatus Blackallbacteria</taxon>
    </lineage>
</organism>
<dbReference type="InterPro" id="IPR023885">
    <property type="entry name" value="4Fe4S-binding_SPASM_dom"/>
</dbReference>
<evidence type="ECO:0000256" key="3">
    <source>
        <dbReference type="ARBA" id="ARBA00023004"/>
    </source>
</evidence>
<dbReference type="InterPro" id="IPR006638">
    <property type="entry name" value="Elp3/MiaA/NifB-like_rSAM"/>
</dbReference>
<dbReference type="PROSITE" id="PS51918">
    <property type="entry name" value="RADICAL_SAM"/>
    <property type="match status" value="1"/>
</dbReference>
<evidence type="ECO:0000259" key="5">
    <source>
        <dbReference type="PROSITE" id="PS51918"/>
    </source>
</evidence>
<dbReference type="GO" id="GO:0051536">
    <property type="term" value="F:iron-sulfur cluster binding"/>
    <property type="evidence" value="ECO:0007669"/>
    <property type="project" value="UniProtKB-KW"/>
</dbReference>
<evidence type="ECO:0000313" key="6">
    <source>
        <dbReference type="EMBL" id="PIW18939.1"/>
    </source>
</evidence>
<evidence type="ECO:0000256" key="1">
    <source>
        <dbReference type="ARBA" id="ARBA00022691"/>
    </source>
</evidence>
<evidence type="ECO:0000256" key="2">
    <source>
        <dbReference type="ARBA" id="ARBA00022723"/>
    </source>
</evidence>
<keyword evidence="4" id="KW-0411">Iron-sulfur</keyword>
<name>A0A2M7G9W1_9BACT</name>
<accession>A0A2M7G9W1</accession>
<gene>
    <name evidence="6" type="ORF">COW36_02165</name>
</gene>
<dbReference type="InterPro" id="IPR007197">
    <property type="entry name" value="rSAM"/>
</dbReference>
<dbReference type="SMART" id="SM00729">
    <property type="entry name" value="Elp3"/>
    <property type="match status" value="1"/>
</dbReference>